<feature type="region of interest" description="Disordered" evidence="1">
    <location>
        <begin position="1112"/>
        <end position="1138"/>
    </location>
</feature>
<gene>
    <name evidence="3" type="ORF">UY77_C0035G0001</name>
</gene>
<dbReference type="Proteomes" id="UP000034711">
    <property type="component" value="Unassembled WGS sequence"/>
</dbReference>
<dbReference type="AlphaFoldDB" id="A0A0G1XMJ2"/>
<dbReference type="SUPFAM" id="SSF49299">
    <property type="entry name" value="PKD domain"/>
    <property type="match status" value="1"/>
</dbReference>
<dbReference type="InterPro" id="IPR006644">
    <property type="entry name" value="Cadg"/>
</dbReference>
<dbReference type="GO" id="GO:0005509">
    <property type="term" value="F:calcium ion binding"/>
    <property type="evidence" value="ECO:0007669"/>
    <property type="project" value="InterPro"/>
</dbReference>
<dbReference type="InterPro" id="IPR013783">
    <property type="entry name" value="Ig-like_fold"/>
</dbReference>
<dbReference type="SUPFAM" id="SSF49313">
    <property type="entry name" value="Cadherin-like"/>
    <property type="match status" value="3"/>
</dbReference>
<organism evidence="3 4">
    <name type="scientific">Candidatus Uhrbacteria bacterium GW2011_GWA2_53_10</name>
    <dbReference type="NCBI Taxonomy" id="1618980"/>
    <lineage>
        <taxon>Bacteria</taxon>
        <taxon>Candidatus Uhriibacteriota</taxon>
    </lineage>
</organism>
<dbReference type="Gene3D" id="2.60.40.10">
    <property type="entry name" value="Immunoglobulins"/>
    <property type="match status" value="3"/>
</dbReference>
<dbReference type="SMART" id="SM00736">
    <property type="entry name" value="CADG"/>
    <property type="match status" value="3"/>
</dbReference>
<dbReference type="EMBL" id="LCRI01000035">
    <property type="protein sequence ID" value="KKW32106.1"/>
    <property type="molecule type" value="Genomic_DNA"/>
</dbReference>
<evidence type="ECO:0000259" key="2">
    <source>
        <dbReference type="SMART" id="SM00736"/>
    </source>
</evidence>
<feature type="domain" description="Dystroglycan-type cadherin-like" evidence="2">
    <location>
        <begin position="45"/>
        <end position="134"/>
    </location>
</feature>
<evidence type="ECO:0000313" key="4">
    <source>
        <dbReference type="Proteomes" id="UP000034711"/>
    </source>
</evidence>
<name>A0A0G1XMJ2_9BACT</name>
<feature type="non-terminal residue" evidence="3">
    <location>
        <position position="1199"/>
    </location>
</feature>
<feature type="compositionally biased region" description="Gly residues" evidence="1">
    <location>
        <begin position="1125"/>
        <end position="1135"/>
    </location>
</feature>
<protein>
    <submittedName>
        <fullName evidence="3">Ig family protein</fullName>
    </submittedName>
</protein>
<evidence type="ECO:0000313" key="3">
    <source>
        <dbReference type="EMBL" id="KKW32106.1"/>
    </source>
</evidence>
<feature type="domain" description="Dystroglycan-type cadherin-like" evidence="2">
    <location>
        <begin position="427"/>
        <end position="519"/>
    </location>
</feature>
<dbReference type="Pfam" id="PF17963">
    <property type="entry name" value="Big_9"/>
    <property type="match status" value="2"/>
</dbReference>
<feature type="compositionally biased region" description="Low complexity" evidence="1">
    <location>
        <begin position="1115"/>
        <end position="1124"/>
    </location>
</feature>
<dbReference type="InterPro" id="IPR035986">
    <property type="entry name" value="PKD_dom_sf"/>
</dbReference>
<comment type="caution">
    <text evidence="3">The sequence shown here is derived from an EMBL/GenBank/DDBJ whole genome shotgun (WGS) entry which is preliminary data.</text>
</comment>
<feature type="domain" description="Dystroglycan-type cadherin-like" evidence="2">
    <location>
        <begin position="701"/>
        <end position="789"/>
    </location>
</feature>
<accession>A0A0G1XMJ2</accession>
<evidence type="ECO:0000256" key="1">
    <source>
        <dbReference type="SAM" id="MobiDB-lite"/>
    </source>
</evidence>
<sequence>MKLQMKRSGGGKTTAQALVLALFLVLGALIAYAASFQFSPDPNAVIFNLSEDTGFYYDINVSVNESLILFSSNAQDLGFFSFSLNNATGIINFTPPNSEVGYYSVTLIAENRSNSFDKVVSTVGFNVTNTNDAPNITQYSPVAESFTLFENTSQGFSFNFSDDDSIHGDAINSSWYRNGTLLSLNRTLNYTPGFCEGGQVYNITLVINDTSNANDTQTWQFGVSNTNRPPSLNATISNRRWFEGSNLTNNLTLNLFFSDEDALECSGTQQDNLTYSSLGNSSILVIINSSSTNTSFLAAPNFFGNETVNFTASDGTNTTRSNPVLLNIININGPPQFNATNQTLYVDIAFTYDLNATDPDNEIMAGFDTLTYYDNASVFDINPSTGVITFTPSQAQLGAHPINISVDDGIVNVSNLVIFNITQNSAPNMSAIGNKNATEGIIFRMNATATDADNDSLTFSSNFSAFSIFHFNSTAANLSFLPLQSHVGNHSVRITVTDSKGTSVSENITLMVENVNNAPNLTRIANQTARIDRRFLLNITAYDQDSTNLSFFENSTLFDFSYTNISAALISFIPVAANIGNHTINLTVGDGEVNDSQIVVFMIINNTPPVLQAVGNQTLVEDSNIIIYLNATDGENDTLLFYANTSMFSITYLSANSSLINFTPTQNHTGIHVINITVNDTPLIESLIMVLNITAYNDTPQFLVPIPNLTGTYNAAFFYDVNATDEENDSLTFSDNATFFSIAGSTGIISFTPALSDVGNHSINISVTDGSTSNTSTITFVIYAANQAPVISSYIPLNTSNISAAEGGSLLFNVTATDPDGETINYSWRINGTQRSANQSYLYEPSFSEAGIYNVSVEVSDGSLQALNQWNLTVNNTNRIPTYGKVNRTTEADFSAGSLYQVNVTGQSGNITLARSDGSNYFSSGNFTSAVIDLQASSNLTLLNISWKESRPQNTSIIFQIRTSRDNVTYSNFSNNSTGLNYSNPNGTSISAQSNRYVQFRAILSTNNTNDSPAIEEVIITYKASDFAGREDTVYLTYLDLDDFFADPDSDDSLTYNVSDTDDIEISIDSAHRVSITPDSDFAGTRTAVFTLSDGYGTILSNNISFTFADVSEPGSSTTTTTTSSGGGGGGGGGSSTKTIIINQTDRKKFELIVPQSVTMKQKERFIATLILRNNEEFALNGISLTAESNRDNISFEFS</sequence>
<reference evidence="3 4" key="1">
    <citation type="journal article" date="2015" name="Nature">
        <title>rRNA introns, odd ribosomes, and small enigmatic genomes across a large radiation of phyla.</title>
        <authorList>
            <person name="Brown C.T."/>
            <person name="Hug L.A."/>
            <person name="Thomas B.C."/>
            <person name="Sharon I."/>
            <person name="Castelle C.J."/>
            <person name="Singh A."/>
            <person name="Wilkins M.J."/>
            <person name="Williams K.H."/>
            <person name="Banfield J.F."/>
        </authorList>
    </citation>
    <scope>NUCLEOTIDE SEQUENCE [LARGE SCALE GENOMIC DNA]</scope>
</reference>
<dbReference type="GO" id="GO:0016020">
    <property type="term" value="C:membrane"/>
    <property type="evidence" value="ECO:0007669"/>
    <property type="project" value="InterPro"/>
</dbReference>
<proteinExistence type="predicted"/>
<dbReference type="InterPro" id="IPR015919">
    <property type="entry name" value="Cadherin-like_sf"/>
</dbReference>